<dbReference type="EMBL" id="LGRX02019908">
    <property type="protein sequence ID" value="KAK3257991.1"/>
    <property type="molecule type" value="Genomic_DNA"/>
</dbReference>
<dbReference type="AlphaFoldDB" id="A0AAE0FEQ2"/>
<sequence length="140" mass="15146">MADEMSRPLPNTNVGSRVSKSLTERVHVGAPAQVELKGKTRVRMAGKGASGLLHATSPQMRQAPLRRERHYLAVSANRVPRESHREGLGEAMQSWSQFIWLPSPAAMGSFMEAMEPMDPSLAPAKPGDPSMSGLDASLPM</sequence>
<evidence type="ECO:0000256" key="1">
    <source>
        <dbReference type="SAM" id="MobiDB-lite"/>
    </source>
</evidence>
<evidence type="ECO:0000313" key="3">
    <source>
        <dbReference type="Proteomes" id="UP001190700"/>
    </source>
</evidence>
<organism evidence="2 3">
    <name type="scientific">Cymbomonas tetramitiformis</name>
    <dbReference type="NCBI Taxonomy" id="36881"/>
    <lineage>
        <taxon>Eukaryota</taxon>
        <taxon>Viridiplantae</taxon>
        <taxon>Chlorophyta</taxon>
        <taxon>Pyramimonadophyceae</taxon>
        <taxon>Pyramimonadales</taxon>
        <taxon>Pyramimonadaceae</taxon>
        <taxon>Cymbomonas</taxon>
    </lineage>
</organism>
<feature type="region of interest" description="Disordered" evidence="1">
    <location>
        <begin position="1"/>
        <end position="22"/>
    </location>
</feature>
<evidence type="ECO:0000313" key="2">
    <source>
        <dbReference type="EMBL" id="KAK3257991.1"/>
    </source>
</evidence>
<keyword evidence="3" id="KW-1185">Reference proteome</keyword>
<accession>A0AAE0FEQ2</accession>
<comment type="caution">
    <text evidence="2">The sequence shown here is derived from an EMBL/GenBank/DDBJ whole genome shotgun (WGS) entry which is preliminary data.</text>
</comment>
<name>A0AAE0FEQ2_9CHLO</name>
<dbReference type="Proteomes" id="UP001190700">
    <property type="component" value="Unassembled WGS sequence"/>
</dbReference>
<proteinExistence type="predicted"/>
<feature type="compositionally biased region" description="Polar residues" evidence="1">
    <location>
        <begin position="9"/>
        <end position="21"/>
    </location>
</feature>
<gene>
    <name evidence="2" type="ORF">CYMTET_32942</name>
</gene>
<protein>
    <submittedName>
        <fullName evidence="2">Uncharacterized protein</fullName>
    </submittedName>
</protein>
<feature type="region of interest" description="Disordered" evidence="1">
    <location>
        <begin position="117"/>
        <end position="140"/>
    </location>
</feature>
<reference evidence="2 3" key="1">
    <citation type="journal article" date="2015" name="Genome Biol. Evol.">
        <title>Comparative Genomics of a Bacterivorous Green Alga Reveals Evolutionary Causalities and Consequences of Phago-Mixotrophic Mode of Nutrition.</title>
        <authorList>
            <person name="Burns J.A."/>
            <person name="Paasch A."/>
            <person name="Narechania A."/>
            <person name="Kim E."/>
        </authorList>
    </citation>
    <scope>NUCLEOTIDE SEQUENCE [LARGE SCALE GENOMIC DNA]</scope>
    <source>
        <strain evidence="2 3">PLY_AMNH</strain>
    </source>
</reference>